<dbReference type="Pfam" id="PF01012">
    <property type="entry name" value="ETF"/>
    <property type="match status" value="1"/>
</dbReference>
<dbReference type="Gene3D" id="3.40.50.620">
    <property type="entry name" value="HUPs"/>
    <property type="match status" value="1"/>
</dbReference>
<name>A0ABM8I2K6_9FIRM</name>
<accession>A0ABM8I2K6</accession>
<dbReference type="PANTHER" id="PTHR21294">
    <property type="entry name" value="ELECTRON TRANSFER FLAVOPROTEIN BETA-SUBUNIT"/>
    <property type="match status" value="1"/>
</dbReference>
<keyword evidence="4" id="KW-1185">Reference proteome</keyword>
<dbReference type="EMBL" id="AP027742">
    <property type="protein sequence ID" value="BDZ76179.1"/>
    <property type="molecule type" value="Genomic_DNA"/>
</dbReference>
<dbReference type="SUPFAM" id="SSF52402">
    <property type="entry name" value="Adenine nucleotide alpha hydrolases-like"/>
    <property type="match status" value="1"/>
</dbReference>
<proteinExistence type="predicted"/>
<dbReference type="InterPro" id="IPR012255">
    <property type="entry name" value="ETF_b"/>
</dbReference>
<dbReference type="SMART" id="SM00893">
    <property type="entry name" value="ETF"/>
    <property type="match status" value="1"/>
</dbReference>
<dbReference type="InterPro" id="IPR014730">
    <property type="entry name" value="ETF_a/b_N"/>
</dbReference>
<sequence>MSKKIACLVKVIPDVDHFAYDYEKNILVRENQRSVLNPDDACAAAAALELKKKTDAQVTAVTMGPESSRKYMEDLLRRGADRAVLITDPAYRGSDTYVTAKILAGYLEKEGFDLIFCGTRTLDGDTSHIPSQVAEFLNMNVMNHVVKVAESQQSEEEVTVKVKAETESLLFVIDLPAVIALSSDSKYKLPFVKYEDRKKDVSDRLTIITNDDLHMAPEETGLEGSKTKVVRTYPKHCEYKEKKVVQNDEQGIEYVYEYLKEKGFL</sequence>
<evidence type="ECO:0000259" key="2">
    <source>
        <dbReference type="SMART" id="SM00893"/>
    </source>
</evidence>
<feature type="domain" description="Electron transfer flavoprotein alpha/beta-subunit N-terminal" evidence="2">
    <location>
        <begin position="24"/>
        <end position="217"/>
    </location>
</feature>
<dbReference type="InterPro" id="IPR014729">
    <property type="entry name" value="Rossmann-like_a/b/a_fold"/>
</dbReference>
<dbReference type="Proteomes" id="UP001305815">
    <property type="component" value="Chromosome"/>
</dbReference>
<organism evidence="3 4">
    <name type="scientific">Claveliimonas bilis</name>
    <dbReference type="NCBI Taxonomy" id="3028070"/>
    <lineage>
        <taxon>Bacteria</taxon>
        <taxon>Bacillati</taxon>
        <taxon>Bacillota</taxon>
        <taxon>Clostridia</taxon>
        <taxon>Lachnospirales</taxon>
        <taxon>Lachnospiraceae</taxon>
        <taxon>Claveliimonas</taxon>
    </lineage>
</organism>
<evidence type="ECO:0000313" key="3">
    <source>
        <dbReference type="EMBL" id="BDZ76179.1"/>
    </source>
</evidence>
<evidence type="ECO:0000313" key="4">
    <source>
        <dbReference type="Proteomes" id="UP001305815"/>
    </source>
</evidence>
<gene>
    <name evidence="3" type="ORF">Lac1_03620</name>
</gene>
<reference evidence="4" key="1">
    <citation type="journal article" date="2023" name="Int. J. Syst. Evol. Microbiol.">
        <title>Claveliimonas bilis gen. nov., sp. nov., deoxycholic acid-producing bacteria isolated from human faeces, and reclassification of Sellimonas monacensis Zenner et al. 2021 as Claveliimonas monacensis comb. nov.</title>
        <authorList>
            <person name="Hisatomi A."/>
            <person name="Kastawa N.W.E.P.G."/>
            <person name="Song I."/>
            <person name="Ohkuma M."/>
            <person name="Fukiya S."/>
            <person name="Sakamoto M."/>
        </authorList>
    </citation>
    <scope>NUCLEOTIDE SEQUENCE [LARGE SCALE GENOMIC DNA]</scope>
    <source>
        <strain evidence="4">12BBH14</strain>
    </source>
</reference>
<protein>
    <recommendedName>
        <fullName evidence="1">Electron transfer flavoprotein small subunit</fullName>
    </recommendedName>
</protein>
<dbReference type="PIRSF" id="PIRSF000090">
    <property type="entry name" value="Beta-ETF"/>
    <property type="match status" value="1"/>
</dbReference>
<evidence type="ECO:0000256" key="1">
    <source>
        <dbReference type="ARBA" id="ARBA00042002"/>
    </source>
</evidence>
<dbReference type="RefSeq" id="WP_316266102.1">
    <property type="nucleotide sequence ID" value="NZ_AP027742.1"/>
</dbReference>
<dbReference type="PANTHER" id="PTHR21294:SF17">
    <property type="entry name" value="PROTEIN FIXA"/>
    <property type="match status" value="1"/>
</dbReference>